<comment type="caution">
    <text evidence="4">The sequence shown here is derived from an EMBL/GenBank/DDBJ whole genome shotgun (WGS) entry which is preliminary data.</text>
</comment>
<dbReference type="InterPro" id="IPR003594">
    <property type="entry name" value="HATPase_dom"/>
</dbReference>
<dbReference type="InterPro" id="IPR036890">
    <property type="entry name" value="HATPase_C_sf"/>
</dbReference>
<evidence type="ECO:0000313" key="4">
    <source>
        <dbReference type="EMBL" id="MBU9726661.1"/>
    </source>
</evidence>
<feature type="transmembrane region" description="Helical" evidence="1">
    <location>
        <begin position="288"/>
        <end position="311"/>
    </location>
</feature>
<feature type="domain" description="Histidine kinase/HSP90-like ATPase" evidence="2">
    <location>
        <begin position="477"/>
        <end position="563"/>
    </location>
</feature>
<keyword evidence="4" id="KW-0418">Kinase</keyword>
<name>A0ABS6K817_9FIRM</name>
<evidence type="ECO:0000313" key="5">
    <source>
        <dbReference type="Proteomes" id="UP001314681"/>
    </source>
</evidence>
<dbReference type="GO" id="GO:0016301">
    <property type="term" value="F:kinase activity"/>
    <property type="evidence" value="ECO:0007669"/>
    <property type="project" value="UniProtKB-KW"/>
</dbReference>
<dbReference type="Pfam" id="PF06580">
    <property type="entry name" value="His_kinase"/>
    <property type="match status" value="1"/>
</dbReference>
<sequence length="600" mass="69148">MNGSSISSRLFRSFAVMISLFFSLVIISLMIYIGKDVNDKVELAQRTAYDTVVKEVDSFFEQMRTFSNNLCNSEEFKKIVTEDLPNAYNAGEPVNDYFTKLYLLGYKMIVKDYRVAVQMKDNKYIWMGSNYFISERENRDMHEFTPIGLGNLKICKMNESDILKEINTQNPYYKNDLVPVISLQRDMNKNMPSYAPSAILDIEVPYTRFKDMMDNIVRSEDMNITVYTADGSVLYGEDQTDIKVRRENGLVVKEKYKKNGIEVQIQPVMNSSVYIVGSISTAKVYRPVISYLIIVFIGFLLLLFGSLMITYRISVRITDPVKIMSGKIEKVDFDGDHWITYEPVKTDIKELNILSDTIVLMQKKLRTSMDEAISLRAYELQSTMLALQAQMQPHFLYNTLMTISAMAEEKQDYEVATVCGHLMHMLRYISSEDAHGVKLSKEFRHVRDYVDIMKERFPETVVHYDIPLPMMQIIVPKLVVQPLVENSLKYSDRLDCAIQISGEIEDNRFRISIEDNGVGFSEDRIREIMDHCRELVEHHEFSTMQIDGMGLANIYARLYMFYGDDMLFWIGNRSDGEEGSRIVIGGRIECGGRLSGLDGM</sequence>
<evidence type="ECO:0000256" key="1">
    <source>
        <dbReference type="SAM" id="Phobius"/>
    </source>
</evidence>
<dbReference type="EMBL" id="JAHQCX010000007">
    <property type="protein sequence ID" value="MBU9726661.1"/>
    <property type="molecule type" value="Genomic_DNA"/>
</dbReference>
<dbReference type="RefSeq" id="WP_158352800.1">
    <property type="nucleotide sequence ID" value="NZ_JAHQCX010000007.1"/>
</dbReference>
<keyword evidence="4" id="KW-0808">Transferase</keyword>
<dbReference type="InterPro" id="IPR010559">
    <property type="entry name" value="Sig_transdc_His_kin_internal"/>
</dbReference>
<dbReference type="Pfam" id="PF02518">
    <property type="entry name" value="HATPase_c"/>
    <property type="match status" value="1"/>
</dbReference>
<keyword evidence="1" id="KW-0472">Membrane</keyword>
<feature type="transmembrane region" description="Helical" evidence="1">
    <location>
        <begin position="12"/>
        <end position="33"/>
    </location>
</feature>
<keyword evidence="5" id="KW-1185">Reference proteome</keyword>
<dbReference type="PANTHER" id="PTHR34220:SF7">
    <property type="entry name" value="SENSOR HISTIDINE KINASE YPDA"/>
    <property type="match status" value="1"/>
</dbReference>
<accession>A0ABS6K817</accession>
<keyword evidence="1" id="KW-0812">Transmembrane</keyword>
<protein>
    <submittedName>
        <fullName evidence="4">Histidine kinase</fullName>
    </submittedName>
</protein>
<dbReference type="InterPro" id="IPR050640">
    <property type="entry name" value="Bact_2-comp_sensor_kinase"/>
</dbReference>
<organism evidence="4 5">
    <name type="scientific">Diplocloster modestus</name>
    <dbReference type="NCBI Taxonomy" id="2850322"/>
    <lineage>
        <taxon>Bacteria</taxon>
        <taxon>Bacillati</taxon>
        <taxon>Bacillota</taxon>
        <taxon>Clostridia</taxon>
        <taxon>Lachnospirales</taxon>
        <taxon>Lachnospiraceae</taxon>
        <taxon>Diplocloster</taxon>
    </lineage>
</organism>
<dbReference type="Gene3D" id="3.30.565.10">
    <property type="entry name" value="Histidine kinase-like ATPase, C-terminal domain"/>
    <property type="match status" value="1"/>
</dbReference>
<feature type="domain" description="Signal transduction histidine kinase internal region" evidence="3">
    <location>
        <begin position="384"/>
        <end position="459"/>
    </location>
</feature>
<dbReference type="PANTHER" id="PTHR34220">
    <property type="entry name" value="SENSOR HISTIDINE KINASE YPDA"/>
    <property type="match status" value="1"/>
</dbReference>
<reference evidence="4 5" key="1">
    <citation type="submission" date="2021-06" db="EMBL/GenBank/DDBJ databases">
        <title>Description of novel taxa of the family Lachnospiraceae.</title>
        <authorList>
            <person name="Chaplin A.V."/>
            <person name="Sokolova S.R."/>
            <person name="Pikina A.P."/>
            <person name="Korzhanova M."/>
            <person name="Belova V."/>
            <person name="Korostin D."/>
            <person name="Efimov B.A."/>
        </authorList>
    </citation>
    <scope>NUCLEOTIDE SEQUENCE [LARGE SCALE GENOMIC DNA]</scope>
    <source>
        <strain evidence="4 5">ASD4241</strain>
    </source>
</reference>
<gene>
    <name evidence="4" type="ORF">KTH90_11610</name>
</gene>
<evidence type="ECO:0000259" key="2">
    <source>
        <dbReference type="Pfam" id="PF02518"/>
    </source>
</evidence>
<dbReference type="SUPFAM" id="SSF55874">
    <property type="entry name" value="ATPase domain of HSP90 chaperone/DNA topoisomerase II/histidine kinase"/>
    <property type="match status" value="1"/>
</dbReference>
<evidence type="ECO:0000259" key="3">
    <source>
        <dbReference type="Pfam" id="PF06580"/>
    </source>
</evidence>
<keyword evidence="1" id="KW-1133">Transmembrane helix</keyword>
<proteinExistence type="predicted"/>
<dbReference type="Proteomes" id="UP001314681">
    <property type="component" value="Unassembled WGS sequence"/>
</dbReference>